<sequence>MKAVKALPALALALVLVLGGCGGGGDRSGGTAKLTVGSKNFTENILLAHMMATLIEEHLGIKVERKVNLGGSNVAWQALLNNDIQMYIDYTGTIVANYYQEETGTAEETLSRAKELVEQDQLKLLEPWGFNNTYTLAVKQDLADELGLSTYSDLAKVSDRLVIGSEFEFLDRPDGLPGLKKVYGMKFADEKGMDAGLRYPSIEEGKVDVINAFATDGMLVVHQLKILEDDKSFFPPYHGAPLVRMDALERFPELEELLNRLAGKIDDETMQKLNAKVDAEGLKEENVAREFLVEQGLIEG</sequence>
<dbReference type="Gene3D" id="3.40.190.10">
    <property type="entry name" value="Periplasmic binding protein-like II"/>
    <property type="match status" value="1"/>
</dbReference>
<dbReference type="EMBL" id="CAJRAY010000063">
    <property type="protein sequence ID" value="CAG5089152.1"/>
    <property type="molecule type" value="Genomic_DNA"/>
</dbReference>
<protein>
    <submittedName>
        <fullName evidence="2">Substrate-binding region of ABC-type glycine betaine transport system</fullName>
    </submittedName>
</protein>
<evidence type="ECO:0000259" key="1">
    <source>
        <dbReference type="Pfam" id="PF04069"/>
    </source>
</evidence>
<reference evidence="2 3" key="1">
    <citation type="submission" date="2021-04" db="EMBL/GenBank/DDBJ databases">
        <authorList>
            <person name="Rakotoarivonina H."/>
        </authorList>
    </citation>
    <scope>NUCLEOTIDE SEQUENCE [LARGE SCALE GENOMIC DNA]</scope>
    <source>
        <strain evidence="2 3">XE</strain>
    </source>
</reference>
<dbReference type="RefSeq" id="WP_213484909.1">
    <property type="nucleotide sequence ID" value="NZ_CAJRAY010000063.1"/>
</dbReference>
<dbReference type="CDD" id="cd13609">
    <property type="entry name" value="PBP2_Opu_like_1"/>
    <property type="match status" value="1"/>
</dbReference>
<organism evidence="2 3">
    <name type="scientific">Thermobacillus xylanilyticus</name>
    <dbReference type="NCBI Taxonomy" id="76633"/>
    <lineage>
        <taxon>Bacteria</taxon>
        <taxon>Bacillati</taxon>
        <taxon>Bacillota</taxon>
        <taxon>Bacilli</taxon>
        <taxon>Bacillales</taxon>
        <taxon>Paenibacillaceae</taxon>
        <taxon>Thermobacillus</taxon>
    </lineage>
</organism>
<feature type="domain" description="ABC-type glycine betaine transport system substrate-binding" evidence="1">
    <location>
        <begin position="33"/>
        <end position="292"/>
    </location>
</feature>
<dbReference type="InterPro" id="IPR007210">
    <property type="entry name" value="ABC_Gly_betaine_transp_sub-bd"/>
</dbReference>
<proteinExistence type="predicted"/>
<dbReference type="PROSITE" id="PS51257">
    <property type="entry name" value="PROKAR_LIPOPROTEIN"/>
    <property type="match status" value="1"/>
</dbReference>
<name>A0ABN7S664_THEXY</name>
<evidence type="ECO:0000313" key="2">
    <source>
        <dbReference type="EMBL" id="CAG5089152.1"/>
    </source>
</evidence>
<keyword evidence="3" id="KW-1185">Reference proteome</keyword>
<dbReference type="Proteomes" id="UP000681526">
    <property type="component" value="Unassembled WGS sequence"/>
</dbReference>
<dbReference type="SUPFAM" id="SSF53850">
    <property type="entry name" value="Periplasmic binding protein-like II"/>
    <property type="match status" value="1"/>
</dbReference>
<gene>
    <name evidence="2" type="primary">txxe 1754</name>
    <name evidence="2" type="ORF">TXXE_12720</name>
</gene>
<accession>A0ABN7S664</accession>
<comment type="caution">
    <text evidence="2">The sequence shown here is derived from an EMBL/GenBank/DDBJ whole genome shotgun (WGS) entry which is preliminary data.</text>
</comment>
<dbReference type="Pfam" id="PF04069">
    <property type="entry name" value="OpuAC"/>
    <property type="match status" value="1"/>
</dbReference>
<evidence type="ECO:0000313" key="3">
    <source>
        <dbReference type="Proteomes" id="UP000681526"/>
    </source>
</evidence>
<dbReference type="Gene3D" id="3.40.190.120">
    <property type="entry name" value="Osmoprotection protein (prox), domain 2"/>
    <property type="match status" value="1"/>
</dbReference>